<reference evidence="1" key="2">
    <citation type="submission" date="2020-08" db="EMBL/GenBank/DDBJ databases">
        <authorList>
            <person name="Chen M."/>
            <person name="Teng W."/>
            <person name="Zhao L."/>
            <person name="Hu C."/>
            <person name="Zhou Y."/>
            <person name="Han B."/>
            <person name="Song L."/>
            <person name="Shu W."/>
        </authorList>
    </citation>
    <scope>NUCLEOTIDE SEQUENCE</scope>
    <source>
        <strain evidence="1">FACHB-1375</strain>
    </source>
</reference>
<protein>
    <submittedName>
        <fullName evidence="1">Uncharacterized protein</fullName>
    </submittedName>
</protein>
<sequence length="159" mass="17721">MSATITINSSEIRQILQPPRTSNSSRLWEIAQKANALAVMVEDRWENFTDEERELLKTFAYAVIEPPKGILDTIGELVSRFLLALVLAAIAIKGEADAFGAYSNGSNRLINAILGRIEREDIAYQKALSEVIEETFANLETSKAMTAEEACERIGRIFR</sequence>
<dbReference type="EMBL" id="JACJPW010000042">
    <property type="protein sequence ID" value="MBD2182776.1"/>
    <property type="molecule type" value="Genomic_DNA"/>
</dbReference>
<dbReference type="Proteomes" id="UP000641646">
    <property type="component" value="Unassembled WGS sequence"/>
</dbReference>
<name>A0A926VFG7_9CYAN</name>
<accession>A0A926VFG7</accession>
<comment type="caution">
    <text evidence="1">The sequence shown here is derived from an EMBL/GenBank/DDBJ whole genome shotgun (WGS) entry which is preliminary data.</text>
</comment>
<dbReference type="AlphaFoldDB" id="A0A926VFG7"/>
<evidence type="ECO:0000313" key="2">
    <source>
        <dbReference type="Proteomes" id="UP000641646"/>
    </source>
</evidence>
<keyword evidence="2" id="KW-1185">Reference proteome</keyword>
<reference evidence="1" key="1">
    <citation type="journal article" date="2015" name="ISME J.">
        <title>Draft Genome Sequence of Streptomyces incarnatus NRRL8089, which Produces the Nucleoside Antibiotic Sinefungin.</title>
        <authorList>
            <person name="Oshima K."/>
            <person name="Hattori M."/>
            <person name="Shimizu H."/>
            <person name="Fukuda K."/>
            <person name="Nemoto M."/>
            <person name="Inagaki K."/>
            <person name="Tamura T."/>
        </authorList>
    </citation>
    <scope>NUCLEOTIDE SEQUENCE</scope>
    <source>
        <strain evidence="1">FACHB-1375</strain>
    </source>
</reference>
<proteinExistence type="predicted"/>
<gene>
    <name evidence="1" type="ORF">H6G03_17185</name>
</gene>
<dbReference type="RefSeq" id="WP_190465828.1">
    <property type="nucleotide sequence ID" value="NZ_JACJPW010000042.1"/>
</dbReference>
<evidence type="ECO:0000313" key="1">
    <source>
        <dbReference type="EMBL" id="MBD2182776.1"/>
    </source>
</evidence>
<organism evidence="1 2">
    <name type="scientific">Aerosakkonema funiforme FACHB-1375</name>
    <dbReference type="NCBI Taxonomy" id="2949571"/>
    <lineage>
        <taxon>Bacteria</taxon>
        <taxon>Bacillati</taxon>
        <taxon>Cyanobacteriota</taxon>
        <taxon>Cyanophyceae</taxon>
        <taxon>Oscillatoriophycideae</taxon>
        <taxon>Aerosakkonematales</taxon>
        <taxon>Aerosakkonemataceae</taxon>
        <taxon>Aerosakkonema</taxon>
    </lineage>
</organism>